<gene>
    <name evidence="8" type="ORF">B0A52_09651</name>
</gene>
<reference evidence="8 9" key="1">
    <citation type="submission" date="2017-03" db="EMBL/GenBank/DDBJ databases">
        <title>Genomes of endolithic fungi from Antarctica.</title>
        <authorList>
            <person name="Coleine C."/>
            <person name="Masonjones S."/>
            <person name="Stajich J.E."/>
        </authorList>
    </citation>
    <scope>NUCLEOTIDE SEQUENCE [LARGE SCALE GENOMIC DNA]</scope>
    <source>
        <strain evidence="8 9">CCFEE 6314</strain>
    </source>
</reference>
<feature type="transmembrane region" description="Helical" evidence="6">
    <location>
        <begin position="264"/>
        <end position="286"/>
    </location>
</feature>
<organism evidence="8 9">
    <name type="scientific">Exophiala mesophila</name>
    <name type="common">Black yeast-like fungus</name>
    <dbReference type="NCBI Taxonomy" id="212818"/>
    <lineage>
        <taxon>Eukaryota</taxon>
        <taxon>Fungi</taxon>
        <taxon>Dikarya</taxon>
        <taxon>Ascomycota</taxon>
        <taxon>Pezizomycotina</taxon>
        <taxon>Eurotiomycetes</taxon>
        <taxon>Chaetothyriomycetidae</taxon>
        <taxon>Chaetothyriales</taxon>
        <taxon>Herpotrichiellaceae</taxon>
        <taxon>Exophiala</taxon>
    </lineage>
</organism>
<dbReference type="AlphaFoldDB" id="A0A438MS31"/>
<dbReference type="VEuPathDB" id="FungiDB:PV10_08374"/>
<evidence type="ECO:0000256" key="5">
    <source>
        <dbReference type="ARBA" id="ARBA00023136"/>
    </source>
</evidence>
<feature type="transmembrane region" description="Helical" evidence="6">
    <location>
        <begin position="141"/>
        <end position="158"/>
    </location>
</feature>
<feature type="transmembrane region" description="Helical" evidence="6">
    <location>
        <begin position="231"/>
        <end position="252"/>
    </location>
</feature>
<feature type="domain" description="Major facilitator superfamily (MFS) profile" evidence="7">
    <location>
        <begin position="103"/>
        <end position="538"/>
    </location>
</feature>
<dbReference type="OrthoDB" id="19923at2759"/>
<feature type="transmembrane region" description="Helical" evidence="6">
    <location>
        <begin position="170"/>
        <end position="190"/>
    </location>
</feature>
<dbReference type="Pfam" id="PF07690">
    <property type="entry name" value="MFS_1"/>
    <property type="match status" value="1"/>
</dbReference>
<feature type="transmembrane region" description="Helical" evidence="6">
    <location>
        <begin position="480"/>
        <end position="499"/>
    </location>
</feature>
<sequence>MLNLMIEQAQWDGNIEQQYTTPVVSSAGRSTLGIAEDAVDIEQLLNCPRTCLGQVSQAASSTVMGPTIETHVDISACEGLEEQRPQTQDAARQSLIRKLDYQLLPVLYMILLFNFLDKVSIGNARIQGLEVELGMDPRSNQFNIVLSLYWIPYILFEVPSNIIMAKIRPSTYLSGITILFGTACMCQAFVNSFASLVVCRLCLGLFESAVSPGVLYLISMYYSVWEIQPRFAFIWSHGFVAGAFGGFLAYALVKLDGYAGMSGWRWIFLVEGLATIVVGILSWFVLWDWPSNNARLTDDEKIALNRKMEDFRGTEARMNRLDVPALKRIAKDCKVYIGSVLLMMRSETLADVKSRALLFCCISTSTAALSFFMPTILREFGYSRSKSQLMTIPVYTASALVTVVVAVLCERFKRRSLFVFIGCPIAVVGYIMLLCQANLSSAGKYFAIFVTGAGMFTVQPIIVTWLLMNLAGHYKQGIGIAFQTGWGSVGSIIASNIFLSREAPRFVTGYSVAMAFVVLEAGLAAALVVWLRRQNRLRDGFGLELLQKIPEREWDNLGDEHPSFRYTYK</sequence>
<dbReference type="PROSITE" id="PS50850">
    <property type="entry name" value="MFS"/>
    <property type="match status" value="1"/>
</dbReference>
<feature type="transmembrane region" description="Helical" evidence="6">
    <location>
        <begin position="196"/>
        <end position="219"/>
    </location>
</feature>
<dbReference type="InterPro" id="IPR036259">
    <property type="entry name" value="MFS_trans_sf"/>
</dbReference>
<protein>
    <recommendedName>
        <fullName evidence="7">Major facilitator superfamily (MFS) profile domain-containing protein</fullName>
    </recommendedName>
</protein>
<feature type="transmembrane region" description="Helical" evidence="6">
    <location>
        <begin position="511"/>
        <end position="531"/>
    </location>
</feature>
<dbReference type="PANTHER" id="PTHR43791:SF52">
    <property type="entry name" value="TRANSPORTER, PUTATIVE (AFU_ORTHOLOGUE AFUA_1G11820)-RELATED"/>
    <property type="match status" value="1"/>
</dbReference>
<evidence type="ECO:0000259" key="7">
    <source>
        <dbReference type="PROSITE" id="PS50850"/>
    </source>
</evidence>
<keyword evidence="3 6" id="KW-0812">Transmembrane</keyword>
<evidence type="ECO:0000256" key="1">
    <source>
        <dbReference type="ARBA" id="ARBA00004141"/>
    </source>
</evidence>
<dbReference type="FunFam" id="1.20.1250.20:FF:000013">
    <property type="entry name" value="MFS general substrate transporter"/>
    <property type="match status" value="1"/>
</dbReference>
<evidence type="ECO:0000256" key="2">
    <source>
        <dbReference type="ARBA" id="ARBA00022448"/>
    </source>
</evidence>
<dbReference type="GO" id="GO:0022857">
    <property type="term" value="F:transmembrane transporter activity"/>
    <property type="evidence" value="ECO:0007669"/>
    <property type="project" value="InterPro"/>
</dbReference>
<keyword evidence="4 6" id="KW-1133">Transmembrane helix</keyword>
<dbReference type="Gene3D" id="1.20.1250.20">
    <property type="entry name" value="MFS general substrate transporter like domains"/>
    <property type="match status" value="2"/>
</dbReference>
<dbReference type="InterPro" id="IPR020846">
    <property type="entry name" value="MFS_dom"/>
</dbReference>
<dbReference type="InterPro" id="IPR011701">
    <property type="entry name" value="MFS"/>
</dbReference>
<evidence type="ECO:0000256" key="6">
    <source>
        <dbReference type="SAM" id="Phobius"/>
    </source>
</evidence>
<keyword evidence="2" id="KW-0813">Transport</keyword>
<dbReference type="PANTHER" id="PTHR43791">
    <property type="entry name" value="PERMEASE-RELATED"/>
    <property type="match status" value="1"/>
</dbReference>
<proteinExistence type="predicted"/>
<evidence type="ECO:0000313" key="9">
    <source>
        <dbReference type="Proteomes" id="UP000288859"/>
    </source>
</evidence>
<dbReference type="FunFam" id="1.20.1250.20:FF:000057">
    <property type="entry name" value="MFS general substrate transporter"/>
    <property type="match status" value="1"/>
</dbReference>
<evidence type="ECO:0000313" key="8">
    <source>
        <dbReference type="EMBL" id="RVX66421.1"/>
    </source>
</evidence>
<evidence type="ECO:0000256" key="4">
    <source>
        <dbReference type="ARBA" id="ARBA00022989"/>
    </source>
</evidence>
<feature type="transmembrane region" description="Helical" evidence="6">
    <location>
        <begin position="445"/>
        <end position="468"/>
    </location>
</feature>
<feature type="transmembrane region" description="Helical" evidence="6">
    <location>
        <begin position="356"/>
        <end position="377"/>
    </location>
</feature>
<keyword evidence="5 6" id="KW-0472">Membrane</keyword>
<dbReference type="GO" id="GO:0016020">
    <property type="term" value="C:membrane"/>
    <property type="evidence" value="ECO:0007669"/>
    <property type="project" value="UniProtKB-SubCell"/>
</dbReference>
<accession>A0A438MS31</accession>
<feature type="transmembrane region" description="Helical" evidence="6">
    <location>
        <begin position="389"/>
        <end position="409"/>
    </location>
</feature>
<feature type="transmembrane region" description="Helical" evidence="6">
    <location>
        <begin position="416"/>
        <end position="439"/>
    </location>
</feature>
<name>A0A438MS31_EXOME</name>
<comment type="caution">
    <text evidence="8">The sequence shown here is derived from an EMBL/GenBank/DDBJ whole genome shotgun (WGS) entry which is preliminary data.</text>
</comment>
<dbReference type="EMBL" id="NAJM01000062">
    <property type="protein sequence ID" value="RVX66421.1"/>
    <property type="molecule type" value="Genomic_DNA"/>
</dbReference>
<dbReference type="SUPFAM" id="SSF103473">
    <property type="entry name" value="MFS general substrate transporter"/>
    <property type="match status" value="1"/>
</dbReference>
<dbReference type="Proteomes" id="UP000288859">
    <property type="component" value="Unassembled WGS sequence"/>
</dbReference>
<comment type="subcellular location">
    <subcellularLocation>
        <location evidence="1">Membrane</location>
        <topology evidence="1">Multi-pass membrane protein</topology>
    </subcellularLocation>
</comment>
<evidence type="ECO:0000256" key="3">
    <source>
        <dbReference type="ARBA" id="ARBA00022692"/>
    </source>
</evidence>